<keyword evidence="6" id="KW-0687">Ribonucleoprotein</keyword>
<dbReference type="EMBL" id="JACGWN010000015">
    <property type="protein sequence ID" value="KAL0402565.1"/>
    <property type="molecule type" value="Genomic_DNA"/>
</dbReference>
<feature type="compositionally biased region" description="Basic and acidic residues" evidence="4">
    <location>
        <begin position="724"/>
        <end position="789"/>
    </location>
</feature>
<gene>
    <name evidence="6" type="ORF">Slati_4286400</name>
</gene>
<accession>A0AAW2TC73</accession>
<feature type="compositionally biased region" description="Basic and acidic residues" evidence="4">
    <location>
        <begin position="694"/>
        <end position="705"/>
    </location>
</feature>
<organism evidence="6">
    <name type="scientific">Sesamum latifolium</name>
    <dbReference type="NCBI Taxonomy" id="2727402"/>
    <lineage>
        <taxon>Eukaryota</taxon>
        <taxon>Viridiplantae</taxon>
        <taxon>Streptophyta</taxon>
        <taxon>Embryophyta</taxon>
        <taxon>Tracheophyta</taxon>
        <taxon>Spermatophyta</taxon>
        <taxon>Magnoliopsida</taxon>
        <taxon>eudicotyledons</taxon>
        <taxon>Gunneridae</taxon>
        <taxon>Pentapetalae</taxon>
        <taxon>asterids</taxon>
        <taxon>lamiids</taxon>
        <taxon>Lamiales</taxon>
        <taxon>Pedaliaceae</taxon>
        <taxon>Sesamum</taxon>
    </lineage>
</organism>
<dbReference type="InterPro" id="IPR051591">
    <property type="entry name" value="UPF0224_FAM112_RNA_Proc"/>
</dbReference>
<feature type="region of interest" description="Disordered" evidence="4">
    <location>
        <begin position="1"/>
        <end position="37"/>
    </location>
</feature>
<evidence type="ECO:0000313" key="6">
    <source>
        <dbReference type="EMBL" id="KAL0402565.1"/>
    </source>
</evidence>
<keyword evidence="2" id="KW-0863">Zinc-finger</keyword>
<evidence type="ECO:0000256" key="4">
    <source>
        <dbReference type="SAM" id="MobiDB-lite"/>
    </source>
</evidence>
<evidence type="ECO:0000256" key="2">
    <source>
        <dbReference type="ARBA" id="ARBA00022771"/>
    </source>
</evidence>
<feature type="compositionally biased region" description="Basic and acidic residues" evidence="4">
    <location>
        <begin position="626"/>
        <end position="641"/>
    </location>
</feature>
<sequence length="826" mass="94486">MKQPHPPPRQLPPPQPQPQPAATFVPSQYLNPPPSPSLSAALSNLSPLLHLANTTLQSLPTATATATASPTLLPCPFNPNHRLPPSSLFSHYLNCPSPISLSHTFHYPLTLQSCATTPSAAASLPTTSSDLCVSLESYIGYNSPANNFFYQNCPGPVTPSVQPPPMLNLPRDLYIECADFNQDSSHQKAVGFSVDFIRFLPSEIWAIRSEIEAWGGSIPSLYSSRILRAILRLNDFKLLHLYEWIVANSPRYGVIIDFSMRDHVVLLVRLCLKLIVREAFGLAGVTFSDEELKLEGNALSGLSNRNFECPTLVKVVMWLASQFRILYGEVNGKFFAVDVLKECITESALHASLFPLERKDAESSDFQKVDGEVEEPVQSIALIDDIRRDEGENIKDVTVGNSTILISQVAAAVAALHERSLIEEKIKALRNSRPLSAYQRNLEHAYMSKIADEERQKRPDYRPIIEHDGFLRQRSSNQDGNKVKTREELLAEERDYKRRRMSYRGKKLKRNTLEYILFLFTSLDINTIKLGFVAMEKCCVSTKQIKIAKYGTAVTITPIPIAWTAQELCMFQVMRDIIEEFMEEIKQAGGVDGTSKAVEEMGALTTENLNTDSRAAGVSGTSQIPEENRGQSLDYRKDLHGRHDSKEFKDDIHRLRRDSSWDHRRQDLNKNVGRVRHDEDDNYGSWDGRYSGSHSRERMDSRENQEFVEALGEGYSRRSRKRRSESQERNHHKRSRDEHEFKNHKRERDQRERTSRKRERYEDNREHEDRGRSKTENASRDRDEDGGYRDRRKIKTNRSSSSRLELQDFDDRYDPAESRDFYEDDF</sequence>
<dbReference type="GO" id="GO:1990904">
    <property type="term" value="C:ribonucleoprotein complex"/>
    <property type="evidence" value="ECO:0007669"/>
    <property type="project" value="UniProtKB-KW"/>
</dbReference>
<evidence type="ECO:0000259" key="5">
    <source>
        <dbReference type="PROSITE" id="PS51800"/>
    </source>
</evidence>
<feature type="region of interest" description="Disordered" evidence="4">
    <location>
        <begin position="672"/>
        <end position="826"/>
    </location>
</feature>
<feature type="compositionally biased region" description="Polar residues" evidence="4">
    <location>
        <begin position="606"/>
        <end position="625"/>
    </location>
</feature>
<evidence type="ECO:0000256" key="3">
    <source>
        <dbReference type="ARBA" id="ARBA00022833"/>
    </source>
</evidence>
<dbReference type="AlphaFoldDB" id="A0AAW2TC73"/>
<dbReference type="Pfam" id="PF05253">
    <property type="entry name" value="zf-U11-48K"/>
    <property type="match status" value="1"/>
</dbReference>
<reference evidence="6" key="1">
    <citation type="submission" date="2020-06" db="EMBL/GenBank/DDBJ databases">
        <authorList>
            <person name="Li T."/>
            <person name="Hu X."/>
            <person name="Zhang T."/>
            <person name="Song X."/>
            <person name="Zhang H."/>
            <person name="Dai N."/>
            <person name="Sheng W."/>
            <person name="Hou X."/>
            <person name="Wei L."/>
        </authorList>
    </citation>
    <scope>NUCLEOTIDE SEQUENCE</scope>
    <source>
        <strain evidence="6">KEN1</strain>
        <tissue evidence="6">Leaf</tissue>
    </source>
</reference>
<dbReference type="PANTHER" id="PTHR21402:SF10">
    <property type="entry name" value="U11_U12 SMALL NUCLEAR RIBONUCLEOPROTEIN 48 KDA PROTEIN"/>
    <property type="match status" value="1"/>
</dbReference>
<keyword evidence="3" id="KW-0862">Zinc</keyword>
<feature type="compositionally biased region" description="Pro residues" evidence="4">
    <location>
        <begin position="1"/>
        <end position="19"/>
    </location>
</feature>
<feature type="compositionally biased region" description="Basic and acidic residues" evidence="4">
    <location>
        <begin position="805"/>
        <end position="826"/>
    </location>
</feature>
<proteinExistence type="predicted"/>
<feature type="domain" description="CHHC U11-48K-type" evidence="5">
    <location>
        <begin position="72"/>
        <end position="99"/>
    </location>
</feature>
<name>A0AAW2TC73_9LAMI</name>
<dbReference type="GO" id="GO:0008270">
    <property type="term" value="F:zinc ion binding"/>
    <property type="evidence" value="ECO:0007669"/>
    <property type="project" value="UniProtKB-KW"/>
</dbReference>
<dbReference type="PANTHER" id="PTHR21402">
    <property type="entry name" value="GAMETOCYTE SPECIFIC FACTOR 1-RELATED"/>
    <property type="match status" value="1"/>
</dbReference>
<comment type="caution">
    <text evidence="6">The sequence shown here is derived from an EMBL/GenBank/DDBJ whole genome shotgun (WGS) entry which is preliminary data.</text>
</comment>
<keyword evidence="1" id="KW-0479">Metal-binding</keyword>
<protein>
    <submittedName>
        <fullName evidence="6">U11/U12 small nuclear ribonucleoprotein</fullName>
    </submittedName>
</protein>
<feature type="region of interest" description="Disordered" evidence="4">
    <location>
        <begin position="606"/>
        <end position="641"/>
    </location>
</feature>
<evidence type="ECO:0000256" key="1">
    <source>
        <dbReference type="ARBA" id="ARBA00022723"/>
    </source>
</evidence>
<dbReference type="InterPro" id="IPR022776">
    <property type="entry name" value="TRM13/UPF0224_CHHC_Znf_dom"/>
</dbReference>
<reference evidence="6" key="2">
    <citation type="journal article" date="2024" name="Plant">
        <title>Genomic evolution and insights into agronomic trait innovations of Sesamum species.</title>
        <authorList>
            <person name="Miao H."/>
            <person name="Wang L."/>
            <person name="Qu L."/>
            <person name="Liu H."/>
            <person name="Sun Y."/>
            <person name="Le M."/>
            <person name="Wang Q."/>
            <person name="Wei S."/>
            <person name="Zheng Y."/>
            <person name="Lin W."/>
            <person name="Duan Y."/>
            <person name="Cao H."/>
            <person name="Xiong S."/>
            <person name="Wang X."/>
            <person name="Wei L."/>
            <person name="Li C."/>
            <person name="Ma Q."/>
            <person name="Ju M."/>
            <person name="Zhao R."/>
            <person name="Li G."/>
            <person name="Mu C."/>
            <person name="Tian Q."/>
            <person name="Mei H."/>
            <person name="Zhang T."/>
            <person name="Gao T."/>
            <person name="Zhang H."/>
        </authorList>
    </citation>
    <scope>NUCLEOTIDE SEQUENCE</scope>
    <source>
        <strain evidence="6">KEN1</strain>
    </source>
</reference>
<dbReference type="PROSITE" id="PS51800">
    <property type="entry name" value="ZF_CHHC_U11_48K"/>
    <property type="match status" value="1"/>
</dbReference>